<evidence type="ECO:0000256" key="2">
    <source>
        <dbReference type="ARBA" id="ARBA00023210"/>
    </source>
</evidence>
<comment type="subcellular location">
    <subcellularLocation>
        <location evidence="5">Cytoplasm</location>
    </subcellularLocation>
    <text evidence="5">Localizes to the division site, in a FtsZ-dependent manner.</text>
</comment>
<dbReference type="Pfam" id="PF04472">
    <property type="entry name" value="SepF"/>
    <property type="match status" value="1"/>
</dbReference>
<dbReference type="PANTHER" id="PTHR35798">
    <property type="entry name" value="CELL DIVISION PROTEIN SEPF"/>
    <property type="match status" value="1"/>
</dbReference>
<name>A0A919VFB6_9CLOT</name>
<evidence type="ECO:0000313" key="6">
    <source>
        <dbReference type="EMBL" id="GIM27977.1"/>
    </source>
</evidence>
<dbReference type="InterPro" id="IPR038594">
    <property type="entry name" value="SepF-like_sf"/>
</dbReference>
<evidence type="ECO:0000256" key="5">
    <source>
        <dbReference type="HAMAP-Rule" id="MF_01197"/>
    </source>
</evidence>
<dbReference type="Gene3D" id="3.30.110.150">
    <property type="entry name" value="SepF-like protein"/>
    <property type="match status" value="1"/>
</dbReference>
<reference evidence="6" key="1">
    <citation type="submission" date="2021-03" db="EMBL/GenBank/DDBJ databases">
        <title>Taxonomic study of Clostridium polyendosporum from meadow-gley soil under rice.</title>
        <authorList>
            <person name="Kobayashi H."/>
            <person name="Tanizawa Y."/>
            <person name="Yagura M."/>
        </authorList>
    </citation>
    <scope>NUCLEOTIDE SEQUENCE</scope>
    <source>
        <strain evidence="6">JCM 30710</strain>
    </source>
</reference>
<sequence>MAAKMFSRMKEILGFEEYEEELDEREEDNNVEEEDIEPVIPSKKSNKVVNIHTATSAKVMITKPAAYEDATEICDALKNRKIIVVNTSGLEIKIAQRLLDFISGACYALTGELQEVERGVYILSPSNVEVTNELKSELTNKGIFNWSK</sequence>
<dbReference type="InterPro" id="IPR007561">
    <property type="entry name" value="Cell_div_SepF/SepF-rel"/>
</dbReference>
<dbReference type="GO" id="GO:0000917">
    <property type="term" value="P:division septum assembly"/>
    <property type="evidence" value="ECO:0007669"/>
    <property type="project" value="UniProtKB-KW"/>
</dbReference>
<evidence type="ECO:0000256" key="3">
    <source>
        <dbReference type="ARBA" id="ARBA00023306"/>
    </source>
</evidence>
<gene>
    <name evidence="5 6" type="primary">sepF</name>
    <name evidence="6" type="ORF">CPJCM30710_06430</name>
</gene>
<evidence type="ECO:0000256" key="4">
    <source>
        <dbReference type="ARBA" id="ARBA00044936"/>
    </source>
</evidence>
<keyword evidence="7" id="KW-1185">Reference proteome</keyword>
<keyword evidence="5" id="KW-0963">Cytoplasm</keyword>
<dbReference type="RefSeq" id="WP_212902724.1">
    <property type="nucleotide sequence ID" value="NZ_BOPZ01000003.1"/>
</dbReference>
<comment type="similarity">
    <text evidence="5">Belongs to the SepF family.</text>
</comment>
<dbReference type="AlphaFoldDB" id="A0A919VFB6"/>
<dbReference type="GO" id="GO:0043093">
    <property type="term" value="P:FtsZ-dependent cytokinesis"/>
    <property type="evidence" value="ECO:0007669"/>
    <property type="project" value="UniProtKB-UniRule"/>
</dbReference>
<dbReference type="GO" id="GO:0005737">
    <property type="term" value="C:cytoplasm"/>
    <property type="evidence" value="ECO:0007669"/>
    <property type="project" value="UniProtKB-SubCell"/>
</dbReference>
<comment type="function">
    <text evidence="4 5">Cell division protein that is part of the divisome complex and is recruited early to the Z-ring. Probably stimulates Z-ring formation, perhaps through the cross-linking of FtsZ protofilaments. Its function overlaps with FtsA.</text>
</comment>
<dbReference type="InterPro" id="IPR023052">
    <property type="entry name" value="Cell_div_SepF"/>
</dbReference>
<dbReference type="HAMAP" id="MF_01197">
    <property type="entry name" value="SepF"/>
    <property type="match status" value="1"/>
</dbReference>
<dbReference type="PANTHER" id="PTHR35798:SF1">
    <property type="entry name" value="CELL DIVISION PROTEIN SEPF"/>
    <property type="match status" value="1"/>
</dbReference>
<evidence type="ECO:0000256" key="1">
    <source>
        <dbReference type="ARBA" id="ARBA00022618"/>
    </source>
</evidence>
<dbReference type="Proteomes" id="UP000679179">
    <property type="component" value="Unassembled WGS sequence"/>
</dbReference>
<proteinExistence type="inferred from homology"/>
<evidence type="ECO:0000313" key="7">
    <source>
        <dbReference type="Proteomes" id="UP000679179"/>
    </source>
</evidence>
<comment type="caution">
    <text evidence="6">The sequence shown here is derived from an EMBL/GenBank/DDBJ whole genome shotgun (WGS) entry which is preliminary data.</text>
</comment>
<organism evidence="6 7">
    <name type="scientific">Clostridium polyendosporum</name>
    <dbReference type="NCBI Taxonomy" id="69208"/>
    <lineage>
        <taxon>Bacteria</taxon>
        <taxon>Bacillati</taxon>
        <taxon>Bacillota</taxon>
        <taxon>Clostridia</taxon>
        <taxon>Eubacteriales</taxon>
        <taxon>Clostridiaceae</taxon>
        <taxon>Clostridium</taxon>
    </lineage>
</organism>
<dbReference type="EMBL" id="BOPZ01000003">
    <property type="protein sequence ID" value="GIM27977.1"/>
    <property type="molecule type" value="Genomic_DNA"/>
</dbReference>
<protein>
    <recommendedName>
        <fullName evidence="5">Cell division protein SepF</fullName>
    </recommendedName>
</protein>
<keyword evidence="3 5" id="KW-0131">Cell cycle</keyword>
<keyword evidence="2 5" id="KW-0717">Septation</keyword>
<keyword evidence="1 5" id="KW-0132">Cell division</keyword>
<comment type="subunit">
    <text evidence="5">Homodimer. Interacts with FtsZ.</text>
</comment>
<accession>A0A919VFB6</accession>